<protein>
    <submittedName>
        <fullName evidence="1">Uncharacterized protein</fullName>
    </submittedName>
</protein>
<gene>
    <name evidence="1" type="ORF">F2Q70_00023601</name>
</gene>
<dbReference type="EMBL" id="QGKY02001925">
    <property type="protein sequence ID" value="KAF2548919.1"/>
    <property type="molecule type" value="Genomic_DNA"/>
</dbReference>
<accession>A0A8S9GTP5</accession>
<evidence type="ECO:0000313" key="1">
    <source>
        <dbReference type="EMBL" id="KAF2548919.1"/>
    </source>
</evidence>
<reference evidence="1" key="1">
    <citation type="submission" date="2019-12" db="EMBL/GenBank/DDBJ databases">
        <title>Genome sequencing and annotation of Brassica cretica.</title>
        <authorList>
            <person name="Studholme D.J."/>
            <person name="Sarris P.F."/>
        </authorList>
    </citation>
    <scope>NUCLEOTIDE SEQUENCE</scope>
    <source>
        <strain evidence="1">PFS-102/07</strain>
        <tissue evidence="1">Leaf</tissue>
    </source>
</reference>
<sequence>MLFFIRFIGRLYNFKHQNCEWRCKIWKFGTCSLMLLRVIRAGFVCYLSMKELYLAFSFPGYGVVV</sequence>
<organism evidence="1">
    <name type="scientific">Brassica cretica</name>
    <name type="common">Mustard</name>
    <dbReference type="NCBI Taxonomy" id="69181"/>
    <lineage>
        <taxon>Eukaryota</taxon>
        <taxon>Viridiplantae</taxon>
        <taxon>Streptophyta</taxon>
        <taxon>Embryophyta</taxon>
        <taxon>Tracheophyta</taxon>
        <taxon>Spermatophyta</taxon>
        <taxon>Magnoliopsida</taxon>
        <taxon>eudicotyledons</taxon>
        <taxon>Gunneridae</taxon>
        <taxon>Pentapetalae</taxon>
        <taxon>rosids</taxon>
        <taxon>malvids</taxon>
        <taxon>Brassicales</taxon>
        <taxon>Brassicaceae</taxon>
        <taxon>Brassiceae</taxon>
        <taxon>Brassica</taxon>
    </lineage>
</organism>
<proteinExistence type="predicted"/>
<name>A0A8S9GTP5_BRACR</name>
<dbReference type="AlphaFoldDB" id="A0A8S9GTP5"/>
<comment type="caution">
    <text evidence="1">The sequence shown here is derived from an EMBL/GenBank/DDBJ whole genome shotgun (WGS) entry which is preliminary data.</text>
</comment>